<keyword evidence="1" id="KW-0112">Calmodulin-binding</keyword>
<comment type="function">
    <text evidence="3">May be involved in cooperative interactions with calmodulins or calmodulin-like proteins. Recruits calmodulin proteins to microtubules, thus being a potential scaffold in cellular signaling and trafficking. May associate with nucleic acids and regulate gene expression at the transcriptional or post-transcriptional level.</text>
</comment>
<reference evidence="5" key="1">
    <citation type="journal article" date="2022" name="Plant J.">
        <title>Strategies of tolerance reflected in two North American maple genomes.</title>
        <authorList>
            <person name="McEvoy S.L."/>
            <person name="Sezen U.U."/>
            <person name="Trouern-Trend A."/>
            <person name="McMahon S.M."/>
            <person name="Schaberg P.G."/>
            <person name="Yang J."/>
            <person name="Wegrzyn J.L."/>
            <person name="Swenson N.G."/>
        </authorList>
    </citation>
    <scope>NUCLEOTIDE SEQUENCE</scope>
    <source>
        <strain evidence="5">NS2018</strain>
    </source>
</reference>
<dbReference type="InterPro" id="IPR027417">
    <property type="entry name" value="P-loop_NTPase"/>
</dbReference>
<dbReference type="SUPFAM" id="SSF52540">
    <property type="entry name" value="P-loop containing nucleoside triphosphate hydrolases"/>
    <property type="match status" value="1"/>
</dbReference>
<accession>A0AA39VUI6</accession>
<dbReference type="Gene3D" id="1.20.5.190">
    <property type="match status" value="1"/>
</dbReference>
<comment type="similarity">
    <text evidence="2">Belongs to the IQD family.</text>
</comment>
<dbReference type="Proteomes" id="UP001168877">
    <property type="component" value="Unassembled WGS sequence"/>
</dbReference>
<protein>
    <submittedName>
        <fullName evidence="5">Uncharacterized protein</fullName>
    </submittedName>
</protein>
<evidence type="ECO:0000313" key="6">
    <source>
        <dbReference type="Proteomes" id="UP001168877"/>
    </source>
</evidence>
<dbReference type="PANTHER" id="PTHR32295:SF289">
    <property type="entry name" value="IQ MOTIF, EF-HAND BINDING, P-LOOP CONTAINING NUCLEOSIDE TRIPHOSPHATE HYDROLASE"/>
    <property type="match status" value="1"/>
</dbReference>
<organism evidence="5 6">
    <name type="scientific">Acer saccharum</name>
    <name type="common">Sugar maple</name>
    <dbReference type="NCBI Taxonomy" id="4024"/>
    <lineage>
        <taxon>Eukaryota</taxon>
        <taxon>Viridiplantae</taxon>
        <taxon>Streptophyta</taxon>
        <taxon>Embryophyta</taxon>
        <taxon>Tracheophyta</taxon>
        <taxon>Spermatophyta</taxon>
        <taxon>Magnoliopsida</taxon>
        <taxon>eudicotyledons</taxon>
        <taxon>Gunneridae</taxon>
        <taxon>Pentapetalae</taxon>
        <taxon>rosids</taxon>
        <taxon>malvids</taxon>
        <taxon>Sapindales</taxon>
        <taxon>Sapindaceae</taxon>
        <taxon>Hippocastanoideae</taxon>
        <taxon>Acereae</taxon>
        <taxon>Acer</taxon>
    </lineage>
</organism>
<dbReference type="AlphaFoldDB" id="A0AA39VUI6"/>
<evidence type="ECO:0000256" key="1">
    <source>
        <dbReference type="ARBA" id="ARBA00022860"/>
    </source>
</evidence>
<sequence length="327" mass="36510">MKSSSQETFCEATRTITTTANINAAASTSNINAADKVTNNTVCEAAGHDHEAEQQRHAIAVAMATTAAAQAAVATAQAAVEAVRLTKPSFLVKKHRAAIVIQTAFRGYLARRALRAQKALVKLQALVRGHNVRKRANVALRCMQALVRVQDRVRDQRKRLSNYSHEATTADSISSDHNSFCSSHPADKNSRQSQGKKAAVERIGFIGIMKIHKRWRRFKQCCRGPRRRDHHMVQSEGELDYDDHHRWATRKQSCSWDSLGRVSCDQRDHIKTVEIDTFQPYNSAQKFQNPQHHYQLGRPSSCSIASPPIEAIAAHPHPKQGLFKSIP</sequence>
<dbReference type="PANTHER" id="PTHR32295">
    <property type="entry name" value="IQ-DOMAIN 5-RELATED"/>
    <property type="match status" value="1"/>
</dbReference>
<dbReference type="SMART" id="SM00015">
    <property type="entry name" value="IQ"/>
    <property type="match status" value="2"/>
</dbReference>
<name>A0AA39VUI6_ACESA</name>
<comment type="caution">
    <text evidence="5">The sequence shown here is derived from an EMBL/GenBank/DDBJ whole genome shotgun (WGS) entry which is preliminary data.</text>
</comment>
<evidence type="ECO:0000256" key="3">
    <source>
        <dbReference type="ARBA" id="ARBA00045534"/>
    </source>
</evidence>
<dbReference type="EMBL" id="JAUESC010000380">
    <property type="protein sequence ID" value="KAK0591446.1"/>
    <property type="molecule type" value="Genomic_DNA"/>
</dbReference>
<dbReference type="GO" id="GO:0005516">
    <property type="term" value="F:calmodulin binding"/>
    <property type="evidence" value="ECO:0007669"/>
    <property type="project" value="UniProtKB-KW"/>
</dbReference>
<keyword evidence="6" id="KW-1185">Reference proteome</keyword>
<gene>
    <name evidence="5" type="ORF">LWI29_001974</name>
</gene>
<dbReference type="PROSITE" id="PS50096">
    <property type="entry name" value="IQ"/>
    <property type="match status" value="2"/>
</dbReference>
<reference evidence="5" key="2">
    <citation type="submission" date="2023-06" db="EMBL/GenBank/DDBJ databases">
        <authorList>
            <person name="Swenson N.G."/>
            <person name="Wegrzyn J.L."/>
            <person name="Mcevoy S.L."/>
        </authorList>
    </citation>
    <scope>NUCLEOTIDE SEQUENCE</scope>
    <source>
        <strain evidence="5">NS2018</strain>
        <tissue evidence="5">Leaf</tissue>
    </source>
</reference>
<proteinExistence type="inferred from homology"/>
<dbReference type="CDD" id="cd23767">
    <property type="entry name" value="IQCD"/>
    <property type="match status" value="1"/>
</dbReference>
<feature type="compositionally biased region" description="Polar residues" evidence="4">
    <location>
        <begin position="161"/>
        <end position="182"/>
    </location>
</feature>
<dbReference type="InterPro" id="IPR000048">
    <property type="entry name" value="IQ_motif_EF-hand-BS"/>
</dbReference>
<evidence type="ECO:0000256" key="2">
    <source>
        <dbReference type="ARBA" id="ARBA00024341"/>
    </source>
</evidence>
<feature type="region of interest" description="Disordered" evidence="4">
    <location>
        <begin position="159"/>
        <end position="198"/>
    </location>
</feature>
<evidence type="ECO:0000256" key="4">
    <source>
        <dbReference type="SAM" id="MobiDB-lite"/>
    </source>
</evidence>
<dbReference type="Pfam" id="PF00612">
    <property type="entry name" value="IQ"/>
    <property type="match status" value="2"/>
</dbReference>
<evidence type="ECO:0000313" key="5">
    <source>
        <dbReference type="EMBL" id="KAK0591446.1"/>
    </source>
</evidence>